<dbReference type="Gene3D" id="1.10.10.10">
    <property type="entry name" value="Winged helix-like DNA-binding domain superfamily/Winged helix DNA-binding domain"/>
    <property type="match status" value="1"/>
</dbReference>
<dbReference type="PANTHER" id="PTHR33169">
    <property type="entry name" value="PADR-FAMILY TRANSCRIPTIONAL REGULATOR"/>
    <property type="match status" value="1"/>
</dbReference>
<dbReference type="SUPFAM" id="SSF46785">
    <property type="entry name" value="Winged helix' DNA-binding domain"/>
    <property type="match status" value="1"/>
</dbReference>
<dbReference type="InterPro" id="IPR052509">
    <property type="entry name" value="Metal_resp_DNA-bind_regulator"/>
</dbReference>
<dbReference type="InterPro" id="IPR036390">
    <property type="entry name" value="WH_DNA-bd_sf"/>
</dbReference>
<proteinExistence type="predicted"/>
<organism evidence="2 3">
    <name type="scientific">Saccharospirillum salsuginis</name>
    <dbReference type="NCBI Taxonomy" id="418750"/>
    <lineage>
        <taxon>Bacteria</taxon>
        <taxon>Pseudomonadati</taxon>
        <taxon>Pseudomonadota</taxon>
        <taxon>Gammaproteobacteria</taxon>
        <taxon>Oceanospirillales</taxon>
        <taxon>Saccharospirillaceae</taxon>
        <taxon>Saccharospirillum</taxon>
    </lineage>
</organism>
<accession>A0A918N6J7</accession>
<comment type="caution">
    <text evidence="2">The sequence shown here is derived from an EMBL/GenBank/DDBJ whole genome shotgun (WGS) entry which is preliminary data.</text>
</comment>
<dbReference type="AlphaFoldDB" id="A0A918N6J7"/>
<evidence type="ECO:0000313" key="3">
    <source>
        <dbReference type="Proteomes" id="UP000626148"/>
    </source>
</evidence>
<dbReference type="PANTHER" id="PTHR33169:SF14">
    <property type="entry name" value="TRANSCRIPTIONAL REGULATOR RV3488"/>
    <property type="match status" value="1"/>
</dbReference>
<dbReference type="InterPro" id="IPR005149">
    <property type="entry name" value="Tscrpt_reg_PadR_N"/>
</dbReference>
<reference evidence="2" key="1">
    <citation type="journal article" date="2014" name="Int. J. Syst. Evol. Microbiol.">
        <title>Complete genome sequence of Corynebacterium casei LMG S-19264T (=DSM 44701T), isolated from a smear-ripened cheese.</title>
        <authorList>
            <consortium name="US DOE Joint Genome Institute (JGI-PGF)"/>
            <person name="Walter F."/>
            <person name="Albersmeier A."/>
            <person name="Kalinowski J."/>
            <person name="Ruckert C."/>
        </authorList>
    </citation>
    <scope>NUCLEOTIDE SEQUENCE</scope>
    <source>
        <strain evidence="2">KCTC 22169</strain>
    </source>
</reference>
<evidence type="ECO:0000259" key="1">
    <source>
        <dbReference type="Pfam" id="PF03551"/>
    </source>
</evidence>
<name>A0A918N6J7_9GAMM</name>
<dbReference type="Pfam" id="PF03551">
    <property type="entry name" value="PadR"/>
    <property type="match status" value="1"/>
</dbReference>
<keyword evidence="3" id="KW-1185">Reference proteome</keyword>
<reference evidence="2" key="2">
    <citation type="submission" date="2020-09" db="EMBL/GenBank/DDBJ databases">
        <authorList>
            <person name="Sun Q."/>
            <person name="Kim S."/>
        </authorList>
    </citation>
    <scope>NUCLEOTIDE SEQUENCE</scope>
    <source>
        <strain evidence="2">KCTC 22169</strain>
    </source>
</reference>
<dbReference type="RefSeq" id="WP_189607222.1">
    <property type="nucleotide sequence ID" value="NZ_BMXR01000002.1"/>
</dbReference>
<dbReference type="Proteomes" id="UP000626148">
    <property type="component" value="Unassembled WGS sequence"/>
</dbReference>
<evidence type="ECO:0000313" key="2">
    <source>
        <dbReference type="EMBL" id="GGX43783.1"/>
    </source>
</evidence>
<sequence length="111" mass="12903">MESNPTFDKLRLELRRGVLVMAVLARLEAEHSGYSLRKRLNDDGIAIDEGTLYPLVRRLEAQGLLSSQWREEGNRKKRFYRLTDSGRDVLHRLSEEWRLLGSALEPLLPKE</sequence>
<protein>
    <submittedName>
        <fullName evidence="2">PadR family transcriptional regulator</fullName>
    </submittedName>
</protein>
<feature type="domain" description="Transcription regulator PadR N-terminal" evidence="1">
    <location>
        <begin position="23"/>
        <end position="91"/>
    </location>
</feature>
<dbReference type="InterPro" id="IPR036388">
    <property type="entry name" value="WH-like_DNA-bd_sf"/>
</dbReference>
<gene>
    <name evidence="2" type="ORF">GCM10007392_08170</name>
</gene>
<dbReference type="EMBL" id="BMXR01000002">
    <property type="protein sequence ID" value="GGX43783.1"/>
    <property type="molecule type" value="Genomic_DNA"/>
</dbReference>